<dbReference type="InterPro" id="IPR006683">
    <property type="entry name" value="Thioestr_dom"/>
</dbReference>
<evidence type="ECO:0000313" key="5">
    <source>
        <dbReference type="Proteomes" id="UP000070589"/>
    </source>
</evidence>
<evidence type="ECO:0000313" key="4">
    <source>
        <dbReference type="EMBL" id="KXA88726.1"/>
    </source>
</evidence>
<gene>
    <name evidence="4" type="ORF">AKJ62_04595</name>
</gene>
<dbReference type="Gene3D" id="3.10.129.10">
    <property type="entry name" value="Hotdog Thioesterase"/>
    <property type="match status" value="1"/>
</dbReference>
<dbReference type="NCBIfam" id="TIGR00369">
    <property type="entry name" value="unchar_dom_1"/>
    <property type="match status" value="1"/>
</dbReference>
<dbReference type="InterPro" id="IPR003736">
    <property type="entry name" value="PAAI_dom"/>
</dbReference>
<protein>
    <recommendedName>
        <fullName evidence="3">Thioesterase domain-containing protein</fullName>
    </recommendedName>
</protein>
<name>A0A133U3G9_9EURY</name>
<keyword evidence="5" id="KW-1185">Reference proteome</keyword>
<dbReference type="GO" id="GO:0047617">
    <property type="term" value="F:fatty acyl-CoA hydrolase activity"/>
    <property type="evidence" value="ECO:0007669"/>
    <property type="project" value="InterPro"/>
</dbReference>
<accession>A0A133U3G9</accession>
<dbReference type="CDD" id="cd03443">
    <property type="entry name" value="PaaI_thioesterase"/>
    <property type="match status" value="1"/>
</dbReference>
<feature type="domain" description="Thioesterase" evidence="3">
    <location>
        <begin position="26"/>
        <end position="100"/>
    </location>
</feature>
<reference evidence="4 5" key="1">
    <citation type="journal article" date="2016" name="Sci. Rep.">
        <title>Metabolic traits of an uncultured archaeal lineage -MSBL1- from brine pools of the Red Sea.</title>
        <authorList>
            <person name="Mwirichia R."/>
            <person name="Alam I."/>
            <person name="Rashid M."/>
            <person name="Vinu M."/>
            <person name="Ba-Alawi W."/>
            <person name="Anthony Kamau A."/>
            <person name="Kamanda Ngugi D."/>
            <person name="Goker M."/>
            <person name="Klenk H.P."/>
            <person name="Bajic V."/>
            <person name="Stingl U."/>
        </authorList>
    </citation>
    <scope>NUCLEOTIDE SEQUENCE [LARGE SCALE GENOMIC DNA]</scope>
    <source>
        <strain evidence="4">SCGC-AAA259D14</strain>
    </source>
</reference>
<evidence type="ECO:0000256" key="1">
    <source>
        <dbReference type="ARBA" id="ARBA00008324"/>
    </source>
</evidence>
<dbReference type="Pfam" id="PF03061">
    <property type="entry name" value="4HBT"/>
    <property type="match status" value="1"/>
</dbReference>
<comment type="caution">
    <text evidence="4">The sequence shown here is derived from an EMBL/GenBank/DDBJ whole genome shotgun (WGS) entry which is preliminary data.</text>
</comment>
<dbReference type="InterPro" id="IPR039298">
    <property type="entry name" value="ACOT13"/>
</dbReference>
<dbReference type="PANTHER" id="PTHR21660">
    <property type="entry name" value="THIOESTERASE SUPERFAMILY MEMBER-RELATED"/>
    <property type="match status" value="1"/>
</dbReference>
<evidence type="ECO:0000259" key="3">
    <source>
        <dbReference type="Pfam" id="PF03061"/>
    </source>
</evidence>
<dbReference type="AlphaFoldDB" id="A0A133U3G9"/>
<sequence length="113" mass="12248">MDVCEVSEGTSKLRLPMLEEFQNRAGTMQGGLIAAFADCAGGIALRSLLKESETSATTNLDIKYIAPVKNEIFAYAEIVHKGKSTAVGEIDIKNKEGKLLAKITETFAILRKD</sequence>
<proteinExistence type="inferred from homology"/>
<dbReference type="SUPFAM" id="SSF54637">
    <property type="entry name" value="Thioesterase/thiol ester dehydrase-isomerase"/>
    <property type="match status" value="1"/>
</dbReference>
<dbReference type="EMBL" id="LHXL01000086">
    <property type="protein sequence ID" value="KXA88726.1"/>
    <property type="molecule type" value="Genomic_DNA"/>
</dbReference>
<dbReference type="InterPro" id="IPR029069">
    <property type="entry name" value="HotDog_dom_sf"/>
</dbReference>
<dbReference type="PANTHER" id="PTHR21660:SF1">
    <property type="entry name" value="ACYL-COENZYME A THIOESTERASE 13"/>
    <property type="match status" value="1"/>
</dbReference>
<dbReference type="Proteomes" id="UP000070589">
    <property type="component" value="Unassembled WGS sequence"/>
</dbReference>
<evidence type="ECO:0000256" key="2">
    <source>
        <dbReference type="ARBA" id="ARBA00022801"/>
    </source>
</evidence>
<keyword evidence="2" id="KW-0378">Hydrolase</keyword>
<comment type="similarity">
    <text evidence="1">Belongs to the thioesterase PaaI family.</text>
</comment>
<organism evidence="4 5">
    <name type="scientific">candidate division MSBL1 archaeon SCGC-AAA259D14</name>
    <dbReference type="NCBI Taxonomy" id="1698261"/>
    <lineage>
        <taxon>Archaea</taxon>
        <taxon>Methanobacteriati</taxon>
        <taxon>Methanobacteriota</taxon>
        <taxon>candidate division MSBL1</taxon>
    </lineage>
</organism>